<name>A0ABW0YQC2_9BACI</name>
<dbReference type="RefSeq" id="WP_385941651.1">
    <property type="nucleotide sequence ID" value="NZ_JBHSOZ010000005.1"/>
</dbReference>
<organism evidence="1 2">
    <name type="scientific">Thalassorhabdus alkalitolerans</name>
    <dbReference type="NCBI Taxonomy" id="2282697"/>
    <lineage>
        <taxon>Bacteria</taxon>
        <taxon>Bacillati</taxon>
        <taxon>Bacillota</taxon>
        <taxon>Bacilli</taxon>
        <taxon>Bacillales</taxon>
        <taxon>Bacillaceae</taxon>
        <taxon>Thalassorhabdus</taxon>
    </lineage>
</organism>
<gene>
    <name evidence="1" type="ORF">ACFPU1_12655</name>
</gene>
<sequence>MKEPKKEKSNYDVSLLIVISLLMFFAFSNEIRITINNLVNHL</sequence>
<accession>A0ABW0YQC2</accession>
<evidence type="ECO:0000313" key="1">
    <source>
        <dbReference type="EMBL" id="MFC5713636.1"/>
    </source>
</evidence>
<dbReference type="Proteomes" id="UP001596142">
    <property type="component" value="Unassembled WGS sequence"/>
</dbReference>
<reference evidence="2" key="1">
    <citation type="journal article" date="2019" name="Int. J. Syst. Evol. Microbiol.">
        <title>The Global Catalogue of Microorganisms (GCM) 10K type strain sequencing project: providing services to taxonomists for standard genome sequencing and annotation.</title>
        <authorList>
            <consortium name="The Broad Institute Genomics Platform"/>
            <consortium name="The Broad Institute Genome Sequencing Center for Infectious Disease"/>
            <person name="Wu L."/>
            <person name="Ma J."/>
        </authorList>
    </citation>
    <scope>NUCLEOTIDE SEQUENCE [LARGE SCALE GENOMIC DNA]</scope>
    <source>
        <strain evidence="2">CECT 7184</strain>
    </source>
</reference>
<keyword evidence="2" id="KW-1185">Reference proteome</keyword>
<protein>
    <submittedName>
        <fullName evidence="1">Uncharacterized protein</fullName>
    </submittedName>
</protein>
<comment type="caution">
    <text evidence="1">The sequence shown here is derived from an EMBL/GenBank/DDBJ whole genome shotgun (WGS) entry which is preliminary data.</text>
</comment>
<proteinExistence type="predicted"/>
<dbReference type="EMBL" id="JBHSOZ010000005">
    <property type="protein sequence ID" value="MFC5713636.1"/>
    <property type="molecule type" value="Genomic_DNA"/>
</dbReference>
<evidence type="ECO:0000313" key="2">
    <source>
        <dbReference type="Proteomes" id="UP001596142"/>
    </source>
</evidence>